<dbReference type="GO" id="GO:0050097">
    <property type="term" value="F:methylaspartate mutase activity"/>
    <property type="evidence" value="ECO:0007669"/>
    <property type="project" value="UniProtKB-EC"/>
</dbReference>
<dbReference type="GO" id="GO:0046872">
    <property type="term" value="F:metal ion binding"/>
    <property type="evidence" value="ECO:0007669"/>
    <property type="project" value="UniProtKB-KW"/>
</dbReference>
<dbReference type="Gene3D" id="3.40.50.280">
    <property type="entry name" value="Cobalamin-binding domain"/>
    <property type="match status" value="1"/>
</dbReference>
<dbReference type="PANTHER" id="PTHR45833">
    <property type="entry name" value="METHIONINE SYNTHASE"/>
    <property type="match status" value="1"/>
</dbReference>
<dbReference type="Pfam" id="PF02607">
    <property type="entry name" value="B12-binding_2"/>
    <property type="match status" value="1"/>
</dbReference>
<dbReference type="AlphaFoldDB" id="A0A644XU68"/>
<accession>A0A644XU68</accession>
<keyword evidence="1" id="KW-0479">Metal-binding</keyword>
<dbReference type="GO" id="GO:0008705">
    <property type="term" value="F:methionine synthase activity"/>
    <property type="evidence" value="ECO:0007669"/>
    <property type="project" value="TreeGrafter"/>
</dbReference>
<evidence type="ECO:0000313" key="5">
    <source>
        <dbReference type="EMBL" id="MPM19695.1"/>
    </source>
</evidence>
<sequence length="227" mass="25818">MIDYYKEIQDAVIDGDTSKVVKMIKEAANLKFPAESILKEGLIKGINTISMRFKYEDVLIPEVLMSTRSLQTGLRVLKPYLESKDKRNPVKVVLGTVSGDVHDIGKNIVKILISTLNVEIVDLGVDVTCEDFVEAVKEENPDILMMSALLTTTVSEMATVMDELKRKKLRDEISIFIGGGPVRDEFRKEIGADYYFDDAVELRDYMKVNLYKLCKRKTKEKNKRKSK</sequence>
<protein>
    <submittedName>
        <fullName evidence="5">Glutamate mutase sigma subunit</fullName>
        <ecNumber evidence="5">5.4.99.1</ecNumber>
    </submittedName>
</protein>
<dbReference type="InterPro" id="IPR006158">
    <property type="entry name" value="Cobalamin-bd"/>
</dbReference>
<evidence type="ECO:0000259" key="3">
    <source>
        <dbReference type="PROSITE" id="PS51332"/>
    </source>
</evidence>
<dbReference type="GO" id="GO:0031419">
    <property type="term" value="F:cobalamin binding"/>
    <property type="evidence" value="ECO:0007669"/>
    <property type="project" value="InterPro"/>
</dbReference>
<dbReference type="InterPro" id="IPR003759">
    <property type="entry name" value="Cbl-bd_cap"/>
</dbReference>
<gene>
    <name evidence="5" type="primary">glmS_28</name>
    <name evidence="5" type="ORF">SDC9_66121</name>
</gene>
<dbReference type="SUPFAM" id="SSF52242">
    <property type="entry name" value="Cobalamin (vitamin B12)-binding domain"/>
    <property type="match status" value="1"/>
</dbReference>
<dbReference type="EMBL" id="VSSQ01003224">
    <property type="protein sequence ID" value="MPM19695.1"/>
    <property type="molecule type" value="Genomic_DNA"/>
</dbReference>
<feature type="domain" description="B12-binding" evidence="3">
    <location>
        <begin position="89"/>
        <end position="224"/>
    </location>
</feature>
<dbReference type="GO" id="GO:0050667">
    <property type="term" value="P:homocysteine metabolic process"/>
    <property type="evidence" value="ECO:0007669"/>
    <property type="project" value="TreeGrafter"/>
</dbReference>
<evidence type="ECO:0000256" key="2">
    <source>
        <dbReference type="ARBA" id="ARBA00023285"/>
    </source>
</evidence>
<dbReference type="CDD" id="cd02070">
    <property type="entry name" value="corrinoid_protein_B12-BD"/>
    <property type="match status" value="1"/>
</dbReference>
<dbReference type="Pfam" id="PF02310">
    <property type="entry name" value="B12-binding"/>
    <property type="match status" value="1"/>
</dbReference>
<dbReference type="EC" id="5.4.99.1" evidence="5"/>
<proteinExistence type="predicted"/>
<dbReference type="Gene3D" id="1.10.1240.10">
    <property type="entry name" value="Methionine synthase domain"/>
    <property type="match status" value="1"/>
</dbReference>
<dbReference type="PANTHER" id="PTHR45833:SF1">
    <property type="entry name" value="METHIONINE SYNTHASE"/>
    <property type="match status" value="1"/>
</dbReference>
<name>A0A644XU68_9ZZZZ</name>
<dbReference type="InterPro" id="IPR036594">
    <property type="entry name" value="Meth_synthase_dom"/>
</dbReference>
<organism evidence="5">
    <name type="scientific">bioreactor metagenome</name>
    <dbReference type="NCBI Taxonomy" id="1076179"/>
    <lineage>
        <taxon>unclassified sequences</taxon>
        <taxon>metagenomes</taxon>
        <taxon>ecological metagenomes</taxon>
    </lineage>
</organism>
<dbReference type="PROSITE" id="PS51332">
    <property type="entry name" value="B12_BINDING"/>
    <property type="match status" value="1"/>
</dbReference>
<keyword evidence="2" id="KW-0170">Cobalt</keyword>
<keyword evidence="5" id="KW-0413">Isomerase</keyword>
<evidence type="ECO:0000259" key="4">
    <source>
        <dbReference type="PROSITE" id="PS51337"/>
    </source>
</evidence>
<dbReference type="InterPro" id="IPR036724">
    <property type="entry name" value="Cobalamin-bd_sf"/>
</dbReference>
<feature type="domain" description="B12-binding N-terminal" evidence="4">
    <location>
        <begin position="1"/>
        <end position="89"/>
    </location>
</feature>
<reference evidence="5" key="1">
    <citation type="submission" date="2019-08" db="EMBL/GenBank/DDBJ databases">
        <authorList>
            <person name="Kucharzyk K."/>
            <person name="Murdoch R.W."/>
            <person name="Higgins S."/>
            <person name="Loffler F."/>
        </authorList>
    </citation>
    <scope>NUCLEOTIDE SEQUENCE</scope>
</reference>
<dbReference type="GO" id="GO:0005829">
    <property type="term" value="C:cytosol"/>
    <property type="evidence" value="ECO:0007669"/>
    <property type="project" value="TreeGrafter"/>
</dbReference>
<evidence type="ECO:0000256" key="1">
    <source>
        <dbReference type="ARBA" id="ARBA00022723"/>
    </source>
</evidence>
<dbReference type="GO" id="GO:0046653">
    <property type="term" value="P:tetrahydrofolate metabolic process"/>
    <property type="evidence" value="ECO:0007669"/>
    <property type="project" value="TreeGrafter"/>
</dbReference>
<dbReference type="SUPFAM" id="SSF47644">
    <property type="entry name" value="Methionine synthase domain"/>
    <property type="match status" value="1"/>
</dbReference>
<comment type="caution">
    <text evidence="5">The sequence shown here is derived from an EMBL/GenBank/DDBJ whole genome shotgun (WGS) entry which is preliminary data.</text>
</comment>
<dbReference type="PROSITE" id="PS51337">
    <property type="entry name" value="B12_BINDING_NTER"/>
    <property type="match status" value="1"/>
</dbReference>
<dbReference type="InterPro" id="IPR050554">
    <property type="entry name" value="Met_Synthase/Corrinoid"/>
</dbReference>
<dbReference type="SMART" id="SM01018">
    <property type="entry name" value="B12-binding_2"/>
    <property type="match status" value="1"/>
</dbReference>